<evidence type="ECO:0000256" key="8">
    <source>
        <dbReference type="SAM" id="Phobius"/>
    </source>
</evidence>
<sequence>MSNPNVGIRTFPMYCIVLLGLGLMNHVIVLPPLLQSAKRDAWISVLAVLIPYLIWIAIMHYVMKQTNQQPILDWVRQQRFGRAVSGALRIILMGYLFLIGAVTVKETINWTHGSYLPRTPDFILSAALLLLCFFAAWAGLQAIAIVSGILLPFVILFGDFVMSANLPRKEYILLTPMFEDGWKPVLEGCVYIGGGLAELFVLVIVQHHLKSKQRLWSVSLLGASLVILTAGPVMGAIAEFGPFEAADLRYPAYEEWRLVRIGRYIQHVDFLSIYQWLSGAFARISVSLLLMTELAAGGPKGTRGKIWLSSLSLLFVILVVLPISDIQFLAFLKMVYLPVSLYTATGVLIVLFVMAFVHSIRTRRKTHG</sequence>
<dbReference type="InterPro" id="IPR004761">
    <property type="entry name" value="Spore_GerAB"/>
</dbReference>
<feature type="transmembrane region" description="Helical" evidence="8">
    <location>
        <begin position="83"/>
        <end position="102"/>
    </location>
</feature>
<gene>
    <name evidence="9" type="ORF">D3P08_02595</name>
</gene>
<proteinExistence type="inferred from homology"/>
<evidence type="ECO:0000256" key="3">
    <source>
        <dbReference type="ARBA" id="ARBA00022448"/>
    </source>
</evidence>
<dbReference type="PANTHER" id="PTHR34975">
    <property type="entry name" value="SPORE GERMINATION PROTEIN A2"/>
    <property type="match status" value="1"/>
</dbReference>
<dbReference type="PANTHER" id="PTHR34975:SF2">
    <property type="entry name" value="SPORE GERMINATION PROTEIN A2"/>
    <property type="match status" value="1"/>
</dbReference>
<keyword evidence="4" id="KW-0309">Germination</keyword>
<keyword evidence="6 8" id="KW-1133">Transmembrane helix</keyword>
<keyword evidence="10" id="KW-1185">Reference proteome</keyword>
<evidence type="ECO:0000256" key="7">
    <source>
        <dbReference type="ARBA" id="ARBA00023136"/>
    </source>
</evidence>
<comment type="subcellular location">
    <subcellularLocation>
        <location evidence="1">Membrane</location>
        <topology evidence="1">Multi-pass membrane protein</topology>
    </subcellularLocation>
</comment>
<feature type="transmembrane region" description="Helical" evidence="8">
    <location>
        <begin position="122"/>
        <end position="140"/>
    </location>
</feature>
<protein>
    <submittedName>
        <fullName evidence="9">Spore gernimation protein</fullName>
    </submittedName>
</protein>
<feature type="transmembrane region" description="Helical" evidence="8">
    <location>
        <begin position="41"/>
        <end position="62"/>
    </location>
</feature>
<feature type="transmembrane region" description="Helical" evidence="8">
    <location>
        <begin position="145"/>
        <end position="165"/>
    </location>
</feature>
<evidence type="ECO:0000256" key="5">
    <source>
        <dbReference type="ARBA" id="ARBA00022692"/>
    </source>
</evidence>
<evidence type="ECO:0000313" key="10">
    <source>
        <dbReference type="Proteomes" id="UP000266482"/>
    </source>
</evidence>
<feature type="transmembrane region" description="Helical" evidence="8">
    <location>
        <begin position="273"/>
        <end position="294"/>
    </location>
</feature>
<feature type="transmembrane region" description="Helical" evidence="8">
    <location>
        <begin position="335"/>
        <end position="357"/>
    </location>
</feature>
<dbReference type="AlphaFoldDB" id="A0A3A1VJN2"/>
<dbReference type="GO" id="GO:0009847">
    <property type="term" value="P:spore germination"/>
    <property type="evidence" value="ECO:0007669"/>
    <property type="project" value="InterPro"/>
</dbReference>
<dbReference type="Pfam" id="PF03845">
    <property type="entry name" value="Spore_permease"/>
    <property type="match status" value="1"/>
</dbReference>
<evidence type="ECO:0000256" key="2">
    <source>
        <dbReference type="ARBA" id="ARBA00007998"/>
    </source>
</evidence>
<accession>A0A3A1VJN2</accession>
<dbReference type="NCBIfam" id="TIGR00912">
    <property type="entry name" value="2A0309"/>
    <property type="match status" value="1"/>
</dbReference>
<evidence type="ECO:0000313" key="9">
    <source>
        <dbReference type="EMBL" id="RIX60465.1"/>
    </source>
</evidence>
<feature type="transmembrane region" description="Helical" evidence="8">
    <location>
        <begin position="12"/>
        <end position="29"/>
    </location>
</feature>
<reference evidence="9 10" key="1">
    <citation type="submission" date="2018-09" db="EMBL/GenBank/DDBJ databases">
        <title>Paenibacillus aracenensis nov. sp. isolated from a cave in southern Spain.</title>
        <authorList>
            <person name="Jurado V."/>
            <person name="Gutierrez-Patricio S."/>
            <person name="Gonzalez-Pimentel J.L."/>
            <person name="Miller A.Z."/>
            <person name="Laiz L."/>
            <person name="Saiz-Jimenez C."/>
        </authorList>
    </citation>
    <scope>NUCLEOTIDE SEQUENCE [LARGE SCALE GENOMIC DNA]</scope>
    <source>
        <strain evidence="9 10">DSM 22867</strain>
    </source>
</reference>
<feature type="transmembrane region" description="Helical" evidence="8">
    <location>
        <begin position="217"/>
        <end position="238"/>
    </location>
</feature>
<organism evidence="9 10">
    <name type="scientific">Paenibacillus nanensis</name>
    <dbReference type="NCBI Taxonomy" id="393251"/>
    <lineage>
        <taxon>Bacteria</taxon>
        <taxon>Bacillati</taxon>
        <taxon>Bacillota</taxon>
        <taxon>Bacilli</taxon>
        <taxon>Bacillales</taxon>
        <taxon>Paenibacillaceae</taxon>
        <taxon>Paenibacillus</taxon>
    </lineage>
</organism>
<comment type="similarity">
    <text evidence="2">Belongs to the amino acid-polyamine-organocation (APC) superfamily. Spore germination protein (SGP) (TC 2.A.3.9) family.</text>
</comment>
<dbReference type="GO" id="GO:0016020">
    <property type="term" value="C:membrane"/>
    <property type="evidence" value="ECO:0007669"/>
    <property type="project" value="UniProtKB-SubCell"/>
</dbReference>
<evidence type="ECO:0000256" key="1">
    <source>
        <dbReference type="ARBA" id="ARBA00004141"/>
    </source>
</evidence>
<keyword evidence="5 8" id="KW-0812">Transmembrane</keyword>
<keyword evidence="7 8" id="KW-0472">Membrane</keyword>
<feature type="transmembrane region" description="Helical" evidence="8">
    <location>
        <begin position="185"/>
        <end position="205"/>
    </location>
</feature>
<evidence type="ECO:0000256" key="6">
    <source>
        <dbReference type="ARBA" id="ARBA00022989"/>
    </source>
</evidence>
<comment type="caution">
    <text evidence="9">The sequence shown here is derived from an EMBL/GenBank/DDBJ whole genome shotgun (WGS) entry which is preliminary data.</text>
</comment>
<feature type="transmembrane region" description="Helical" evidence="8">
    <location>
        <begin position="306"/>
        <end position="323"/>
    </location>
</feature>
<keyword evidence="3" id="KW-0813">Transport</keyword>
<dbReference type="Proteomes" id="UP000266482">
    <property type="component" value="Unassembled WGS sequence"/>
</dbReference>
<dbReference type="OrthoDB" id="2381188at2"/>
<dbReference type="EMBL" id="QXQA01000001">
    <property type="protein sequence ID" value="RIX60465.1"/>
    <property type="molecule type" value="Genomic_DNA"/>
</dbReference>
<evidence type="ECO:0000256" key="4">
    <source>
        <dbReference type="ARBA" id="ARBA00022544"/>
    </source>
</evidence>
<name>A0A3A1VJN2_9BACL</name>